<evidence type="ECO:0000256" key="1">
    <source>
        <dbReference type="ARBA" id="ARBA00012513"/>
    </source>
</evidence>
<dbReference type="PROSITE" id="PS00108">
    <property type="entry name" value="PROTEIN_KINASE_ST"/>
    <property type="match status" value="1"/>
</dbReference>
<dbReference type="Pfam" id="PF00069">
    <property type="entry name" value="Pkinase"/>
    <property type="match status" value="1"/>
</dbReference>
<dbReference type="Proteomes" id="UP000612362">
    <property type="component" value="Unassembled WGS sequence"/>
</dbReference>
<dbReference type="InterPro" id="IPR000719">
    <property type="entry name" value="Prot_kinase_dom"/>
</dbReference>
<dbReference type="Gene3D" id="3.30.200.20">
    <property type="entry name" value="Phosphorylase Kinase, domain 1"/>
    <property type="match status" value="1"/>
</dbReference>
<keyword evidence="3" id="KW-0547">Nucleotide-binding</keyword>
<evidence type="ECO:0000256" key="4">
    <source>
        <dbReference type="ARBA" id="ARBA00022777"/>
    </source>
</evidence>
<evidence type="ECO:0000259" key="7">
    <source>
        <dbReference type="PROSITE" id="PS50011"/>
    </source>
</evidence>
<gene>
    <name evidence="8" type="ORF">KSX_00240</name>
</gene>
<dbReference type="InterPro" id="IPR011009">
    <property type="entry name" value="Kinase-like_dom_sf"/>
</dbReference>
<keyword evidence="9" id="KW-1185">Reference proteome</keyword>
<dbReference type="PANTHER" id="PTHR43289">
    <property type="entry name" value="MITOGEN-ACTIVATED PROTEIN KINASE KINASE KINASE 20-RELATED"/>
    <property type="match status" value="1"/>
</dbReference>
<comment type="caution">
    <text evidence="8">The sequence shown here is derived from an EMBL/GenBank/DDBJ whole genome shotgun (WGS) entry which is preliminary data.</text>
</comment>
<evidence type="ECO:0000256" key="2">
    <source>
        <dbReference type="ARBA" id="ARBA00022679"/>
    </source>
</evidence>
<dbReference type="CDD" id="cd14014">
    <property type="entry name" value="STKc_PknB_like"/>
    <property type="match status" value="1"/>
</dbReference>
<dbReference type="AlphaFoldDB" id="A0A8J3MPK6"/>
<evidence type="ECO:0000256" key="3">
    <source>
        <dbReference type="ARBA" id="ARBA00022741"/>
    </source>
</evidence>
<dbReference type="Gene3D" id="1.10.510.10">
    <property type="entry name" value="Transferase(Phosphotransferase) domain 1"/>
    <property type="match status" value="1"/>
</dbReference>
<keyword evidence="5" id="KW-0067">ATP-binding</keyword>
<evidence type="ECO:0000313" key="8">
    <source>
        <dbReference type="EMBL" id="GHO41861.1"/>
    </source>
</evidence>
<feature type="compositionally biased region" description="Basic and acidic residues" evidence="6">
    <location>
        <begin position="293"/>
        <end position="305"/>
    </location>
</feature>
<feature type="compositionally biased region" description="Basic and acidic residues" evidence="6">
    <location>
        <begin position="381"/>
        <end position="414"/>
    </location>
</feature>
<protein>
    <recommendedName>
        <fullName evidence="1">non-specific serine/threonine protein kinase</fullName>
        <ecNumber evidence="1">2.7.11.1</ecNumber>
    </recommendedName>
</protein>
<feature type="domain" description="Protein kinase" evidence="7">
    <location>
        <begin position="12"/>
        <end position="285"/>
    </location>
</feature>
<feature type="region of interest" description="Disordered" evidence="6">
    <location>
        <begin position="293"/>
        <end position="455"/>
    </location>
</feature>
<evidence type="ECO:0000256" key="5">
    <source>
        <dbReference type="ARBA" id="ARBA00022840"/>
    </source>
</evidence>
<evidence type="ECO:0000256" key="6">
    <source>
        <dbReference type="SAM" id="MobiDB-lite"/>
    </source>
</evidence>
<dbReference type="SUPFAM" id="SSF56112">
    <property type="entry name" value="Protein kinase-like (PK-like)"/>
    <property type="match status" value="1"/>
</dbReference>
<feature type="compositionally biased region" description="Polar residues" evidence="6">
    <location>
        <begin position="368"/>
        <end position="380"/>
    </location>
</feature>
<dbReference type="SMART" id="SM00220">
    <property type="entry name" value="S_TKc"/>
    <property type="match status" value="1"/>
</dbReference>
<sequence length="455" mass="51040">MIMRVGQDIGNYRLLAEISHGESAIIYQAVHRILTTRLVALKVLYTAHFSVESDQEDFFREAYVLAKLEHPHILPLIDANIYAGLPYIITEFAAHGSLRSKLNRRPASSWSMDETLVVLRQVGEALHFAHQQNIVHSDIKPENILFRTEKQTVLADFDIARVLSRGNAAVQSLGGTFAYMAPEQFHGKVRKESDQYALGCLTYELLTGRRPYRGEDQSTWMHAHLYERPLAPTQVHASLSPQVDEIIFKAIAKKYSDRYKDIPSFLEALTTALQSRRPSLQAPFILKDPMSRGERDSAIYNEKTEIVTPEDEGPIPAASRKRRTTKATTTEKAGSSKAVRTASVKAKVIREVERKKADPTEEKKPTRKSASLAKTTQKNSDTVKAEMLPPEKKAIRKKDPASKSRKTSVGEKQTKATAGRVSATKKPGSTRAKSQAERMGKKRKNLAQRETLQKP</sequence>
<proteinExistence type="predicted"/>
<keyword evidence="2" id="KW-0808">Transferase</keyword>
<dbReference type="PROSITE" id="PS50011">
    <property type="entry name" value="PROTEIN_KINASE_DOM"/>
    <property type="match status" value="1"/>
</dbReference>
<keyword evidence="4" id="KW-0418">Kinase</keyword>
<organism evidence="8 9">
    <name type="scientific">Ktedonospora formicarum</name>
    <dbReference type="NCBI Taxonomy" id="2778364"/>
    <lineage>
        <taxon>Bacteria</taxon>
        <taxon>Bacillati</taxon>
        <taxon>Chloroflexota</taxon>
        <taxon>Ktedonobacteria</taxon>
        <taxon>Ktedonobacterales</taxon>
        <taxon>Ktedonobacteraceae</taxon>
        <taxon>Ktedonospora</taxon>
    </lineage>
</organism>
<accession>A0A8J3MPK6</accession>
<reference evidence="8" key="1">
    <citation type="submission" date="2020-10" db="EMBL/GenBank/DDBJ databases">
        <title>Taxonomic study of unclassified bacteria belonging to the class Ktedonobacteria.</title>
        <authorList>
            <person name="Yabe S."/>
            <person name="Wang C.M."/>
            <person name="Zheng Y."/>
            <person name="Sakai Y."/>
            <person name="Cavaletti L."/>
            <person name="Monciardini P."/>
            <person name="Donadio S."/>
        </authorList>
    </citation>
    <scope>NUCLEOTIDE SEQUENCE</scope>
    <source>
        <strain evidence="8">SOSP1-1</strain>
    </source>
</reference>
<dbReference type="InterPro" id="IPR008271">
    <property type="entry name" value="Ser/Thr_kinase_AS"/>
</dbReference>
<feature type="compositionally biased region" description="Basic and acidic residues" evidence="6">
    <location>
        <begin position="348"/>
        <end position="364"/>
    </location>
</feature>
<dbReference type="GO" id="GO:0005524">
    <property type="term" value="F:ATP binding"/>
    <property type="evidence" value="ECO:0007669"/>
    <property type="project" value="UniProtKB-KW"/>
</dbReference>
<evidence type="ECO:0000313" key="9">
    <source>
        <dbReference type="Proteomes" id="UP000612362"/>
    </source>
</evidence>
<name>A0A8J3MPK6_9CHLR</name>
<dbReference type="PANTHER" id="PTHR43289:SF6">
    <property type="entry name" value="SERINE_THREONINE-PROTEIN KINASE NEKL-3"/>
    <property type="match status" value="1"/>
</dbReference>
<dbReference type="GO" id="GO:0004674">
    <property type="term" value="F:protein serine/threonine kinase activity"/>
    <property type="evidence" value="ECO:0007669"/>
    <property type="project" value="UniProtKB-EC"/>
</dbReference>
<feature type="compositionally biased region" description="Low complexity" evidence="6">
    <location>
        <begin position="326"/>
        <end position="338"/>
    </location>
</feature>
<dbReference type="EC" id="2.7.11.1" evidence="1"/>
<dbReference type="EMBL" id="BNJF01000001">
    <property type="protein sequence ID" value="GHO41861.1"/>
    <property type="molecule type" value="Genomic_DNA"/>
</dbReference>